<proteinExistence type="inferred from homology"/>
<dbReference type="KEGG" id="dsl:Dacsa_0794"/>
<evidence type="ECO:0000256" key="2">
    <source>
        <dbReference type="ARBA" id="ARBA00022448"/>
    </source>
</evidence>
<accession>K9YRM1</accession>
<dbReference type="GO" id="GO:0007155">
    <property type="term" value="P:cell adhesion"/>
    <property type="evidence" value="ECO:0007669"/>
    <property type="project" value="InterPro"/>
</dbReference>
<reference evidence="6" key="1">
    <citation type="submission" date="2012-04" db="EMBL/GenBank/DDBJ databases">
        <title>Finished genome of Dactylococcopsis salina PCC 8305.</title>
        <authorList>
            <consortium name="US DOE Joint Genome Institute"/>
            <person name="Gugger M."/>
            <person name="Coursin T."/>
            <person name="Rippka R."/>
            <person name="Tandeau De Marsac N."/>
            <person name="Huntemann M."/>
            <person name="Wei C.-L."/>
            <person name="Han J."/>
            <person name="Detter J.C."/>
            <person name="Han C."/>
            <person name="Tapia R."/>
            <person name="Daligault H."/>
            <person name="Chen A."/>
            <person name="Krypides N."/>
            <person name="Mavromatis K."/>
            <person name="Markowitz V."/>
            <person name="Szeto E."/>
            <person name="Ivanova N."/>
            <person name="Ovchinnikova G."/>
            <person name="Pagani I."/>
            <person name="Pati A."/>
            <person name="Goodwin L."/>
            <person name="Peters L."/>
            <person name="Pitluck S."/>
            <person name="Woyke T."/>
            <person name="Kerfeld C."/>
        </authorList>
    </citation>
    <scope>NUCLEOTIDE SEQUENCE [LARGE SCALE GENOMIC DNA]</scope>
    <source>
        <strain evidence="6">PCC 8305</strain>
    </source>
</reference>
<dbReference type="InterPro" id="IPR006128">
    <property type="entry name" value="Lipoprotein_PsaA-like"/>
</dbReference>
<dbReference type="HOGENOM" id="CLU_016838_1_1_3"/>
<dbReference type="InterPro" id="IPR050492">
    <property type="entry name" value="Bact_metal-bind_prot9"/>
</dbReference>
<dbReference type="SUPFAM" id="SSF53807">
    <property type="entry name" value="Helical backbone' metal receptor"/>
    <property type="match status" value="1"/>
</dbReference>
<dbReference type="GO" id="GO:0030001">
    <property type="term" value="P:metal ion transport"/>
    <property type="evidence" value="ECO:0007669"/>
    <property type="project" value="InterPro"/>
</dbReference>
<evidence type="ECO:0000256" key="3">
    <source>
        <dbReference type="ARBA" id="ARBA00022723"/>
    </source>
</evidence>
<dbReference type="PANTHER" id="PTHR42953">
    <property type="entry name" value="HIGH-AFFINITY ZINC UPTAKE SYSTEM PROTEIN ZNUA-RELATED"/>
    <property type="match status" value="1"/>
</dbReference>
<evidence type="ECO:0000313" key="6">
    <source>
        <dbReference type="EMBL" id="AFZ49544.1"/>
    </source>
</evidence>
<dbReference type="PANTHER" id="PTHR42953:SF1">
    <property type="entry name" value="METAL-BINDING PROTEIN HI_0362-RELATED"/>
    <property type="match status" value="1"/>
</dbReference>
<organism evidence="6 7">
    <name type="scientific">Dactylococcopsis salina (strain PCC 8305)</name>
    <name type="common">Myxobactron salinum</name>
    <dbReference type="NCBI Taxonomy" id="13035"/>
    <lineage>
        <taxon>Bacteria</taxon>
        <taxon>Bacillati</taxon>
        <taxon>Cyanobacteriota</taxon>
        <taxon>Cyanophyceae</taxon>
        <taxon>Nodosilineales</taxon>
        <taxon>Cymatolegaceae</taxon>
        <taxon>Dactylococcopsis</taxon>
    </lineage>
</organism>
<evidence type="ECO:0000256" key="4">
    <source>
        <dbReference type="ARBA" id="ARBA00022729"/>
    </source>
</evidence>
<protein>
    <submittedName>
        <fullName evidence="6">ABC-type metal ion transport system, periplasmic component/surface adhesin</fullName>
    </submittedName>
</protein>
<dbReference type="OrthoDB" id="9793396at2"/>
<dbReference type="eggNOG" id="COG0803">
    <property type="taxonomic scope" value="Bacteria"/>
</dbReference>
<comment type="similarity">
    <text evidence="5">Belongs to the bacterial solute-binding protein 9 family.</text>
</comment>
<keyword evidence="7" id="KW-1185">Reference proteome</keyword>
<dbReference type="STRING" id="13035.Dacsa_0794"/>
<evidence type="ECO:0000256" key="1">
    <source>
        <dbReference type="ARBA" id="ARBA00004196"/>
    </source>
</evidence>
<dbReference type="EMBL" id="CP003944">
    <property type="protein sequence ID" value="AFZ49544.1"/>
    <property type="molecule type" value="Genomic_DNA"/>
</dbReference>
<gene>
    <name evidence="6" type="ORF">Dacsa_0794</name>
</gene>
<keyword evidence="2 5" id="KW-0813">Transport</keyword>
<comment type="subcellular location">
    <subcellularLocation>
        <location evidence="1">Cell envelope</location>
    </subcellularLocation>
</comment>
<dbReference type="Proteomes" id="UP000010482">
    <property type="component" value="Chromosome"/>
</dbReference>
<dbReference type="PATRIC" id="fig|13035.3.peg.885"/>
<dbReference type="AlphaFoldDB" id="K9YRM1"/>
<keyword evidence="3" id="KW-0479">Metal-binding</keyword>
<dbReference type="PRINTS" id="PR00690">
    <property type="entry name" value="ADHESNFAMILY"/>
</dbReference>
<name>K9YRM1_DACS8</name>
<dbReference type="GO" id="GO:0046872">
    <property type="term" value="F:metal ion binding"/>
    <property type="evidence" value="ECO:0007669"/>
    <property type="project" value="UniProtKB-KW"/>
</dbReference>
<evidence type="ECO:0000313" key="7">
    <source>
        <dbReference type="Proteomes" id="UP000010482"/>
    </source>
</evidence>
<dbReference type="Gene3D" id="3.40.50.1980">
    <property type="entry name" value="Nitrogenase molybdenum iron protein domain"/>
    <property type="match status" value="2"/>
</dbReference>
<evidence type="ECO:0000256" key="5">
    <source>
        <dbReference type="RuleBase" id="RU003512"/>
    </source>
</evidence>
<dbReference type="GO" id="GO:0030313">
    <property type="term" value="C:cell envelope"/>
    <property type="evidence" value="ECO:0007669"/>
    <property type="project" value="UniProtKB-SubCell"/>
</dbReference>
<dbReference type="Pfam" id="PF01297">
    <property type="entry name" value="ZnuA"/>
    <property type="match status" value="1"/>
</dbReference>
<keyword evidence="4" id="KW-0732">Signal</keyword>
<dbReference type="PRINTS" id="PR00691">
    <property type="entry name" value="ADHESINB"/>
</dbReference>
<dbReference type="PROSITE" id="PS51257">
    <property type="entry name" value="PROKAR_LIPOPROTEIN"/>
    <property type="match status" value="1"/>
</dbReference>
<sequence>MRIGNLKKIGIGIGLLISLGGCETSNPPTETDKPTVVATSTIIADWTKRIGDNEINLVGILEPGDDPHIYEPVPRDTQRLEEADLILYNGYHLEPQLIKLIQATGENSRQLAVGEVVTPLGYEDEEQIVPDPHVWGNVENAVLMVEAIQEELITLSPEDEILYRENLDQLAIELTALHNWIQEQIDTIPPENRQLVTTHDAFQYYAETYGLEVVGTLIGISTEEKPSAKTVKNLVEEVKQANVPVIFAETTINPALIETVAQEAEVKVADQELYADSIGASGTEADSYITMMALNTKTIVRNLGGDYTPFTSSKCHPCRDSLSKGL</sequence>
<dbReference type="RefSeq" id="WP_015228556.1">
    <property type="nucleotide sequence ID" value="NC_019780.1"/>
</dbReference>
<dbReference type="InterPro" id="IPR006129">
    <property type="entry name" value="AdhesinB"/>
</dbReference>
<dbReference type="InterPro" id="IPR006127">
    <property type="entry name" value="ZnuA-like"/>
</dbReference>